<evidence type="ECO:0000313" key="3">
    <source>
        <dbReference type="EMBL" id="WGS65855.1"/>
    </source>
</evidence>
<name>A0ABY8PT88_9BACT</name>
<protein>
    <submittedName>
        <fullName evidence="3">Chemotaxis protein CheW</fullName>
    </submittedName>
</protein>
<dbReference type="RefSeq" id="WP_281000685.1">
    <property type="nucleotide sequence ID" value="NZ_CP069362.1"/>
</dbReference>
<feature type="domain" description="CheW-like" evidence="2">
    <location>
        <begin position="304"/>
        <end position="437"/>
    </location>
</feature>
<gene>
    <name evidence="3" type="ORF">JRV97_04710</name>
</gene>
<dbReference type="PANTHER" id="PTHR22617">
    <property type="entry name" value="CHEMOTAXIS SENSOR HISTIDINE KINASE-RELATED"/>
    <property type="match status" value="1"/>
</dbReference>
<dbReference type="Proteomes" id="UP001232493">
    <property type="component" value="Chromosome"/>
</dbReference>
<dbReference type="InterPro" id="IPR036061">
    <property type="entry name" value="CheW-like_dom_sf"/>
</dbReference>
<dbReference type="PANTHER" id="PTHR22617:SF23">
    <property type="entry name" value="CHEMOTAXIS PROTEIN CHEW"/>
    <property type="match status" value="1"/>
</dbReference>
<proteinExistence type="predicted"/>
<feature type="domain" description="CheW-like" evidence="2">
    <location>
        <begin position="150"/>
        <end position="286"/>
    </location>
</feature>
<dbReference type="EMBL" id="CP069362">
    <property type="protein sequence ID" value="WGS65855.1"/>
    <property type="molecule type" value="Genomic_DNA"/>
</dbReference>
<dbReference type="SMART" id="SM00260">
    <property type="entry name" value="CheW"/>
    <property type="match status" value="3"/>
</dbReference>
<dbReference type="Pfam" id="PF01584">
    <property type="entry name" value="CheW"/>
    <property type="match status" value="3"/>
</dbReference>
<feature type="domain" description="CheW-like" evidence="2">
    <location>
        <begin position="1"/>
        <end position="130"/>
    </location>
</feature>
<evidence type="ECO:0000256" key="1">
    <source>
        <dbReference type="SAM" id="MobiDB-lite"/>
    </source>
</evidence>
<accession>A0ABY8PT88</accession>
<reference evidence="3 4" key="1">
    <citation type="submission" date="2021-02" db="EMBL/GenBank/DDBJ databases">
        <title>Characterization of Marinitoga sp. nov. str. BP5-C20A.</title>
        <authorList>
            <person name="Erauso G."/>
            <person name="Postec A."/>
        </authorList>
    </citation>
    <scope>NUCLEOTIDE SEQUENCE [LARGE SCALE GENOMIC DNA]</scope>
    <source>
        <strain evidence="3 4">BP5-C20A</strain>
    </source>
</reference>
<evidence type="ECO:0000259" key="2">
    <source>
        <dbReference type="PROSITE" id="PS50851"/>
    </source>
</evidence>
<keyword evidence="4" id="KW-1185">Reference proteome</keyword>
<dbReference type="SUPFAM" id="SSF50341">
    <property type="entry name" value="CheW-like"/>
    <property type="match status" value="3"/>
</dbReference>
<dbReference type="Gene3D" id="2.30.30.40">
    <property type="entry name" value="SH3 Domains"/>
    <property type="match status" value="3"/>
</dbReference>
<sequence>MNYIIFSLDNQEYCIPMNNIEEIIDMKKITRVPMFPEYIEGLINLRGEIIPIVNLKIRMKYKTEYNNLSKIIILQGQKRYGIMVDSIKGILNKIEEKIDTKSQYIESVLKNKNKEYLLLDINKIIDIEKTVFMNSESHKQSKENVKNIKKKKIITFKINNEIYGFEIKDIFEIINYIEPGKIPNVINYVKGIITEREETIPIIDLKELLYNTESKITEYTKIAIIDIDQIKIGLIVENIHRLIEVDKIKEIPFIIKGKNILSGYIKTDEFSAVILNLSDVLNDDIKSLNKKSEKKIKNEKRKTKNKYILFEVNNEKYAIEMNLVREVNRIKNITKIPYSSPYIRGIMNLRGDVLPLIDLKIRFGNSKGIEVSQFSRIMVVNVENQLIGFLVDSVNKLVSMDYIQLKSDSRFIKGLGEYNGDSILLLDLKKVLNKNELDALNKSIEKSKIRKKEKIGNKKDVQNEESKKDIEKAKKLENKFIEKNENKESKTKKRNVKLKRSR</sequence>
<dbReference type="PROSITE" id="PS50851">
    <property type="entry name" value="CHEW"/>
    <property type="match status" value="3"/>
</dbReference>
<feature type="compositionally biased region" description="Basic residues" evidence="1">
    <location>
        <begin position="490"/>
        <end position="502"/>
    </location>
</feature>
<dbReference type="InterPro" id="IPR039315">
    <property type="entry name" value="CheW"/>
</dbReference>
<feature type="region of interest" description="Disordered" evidence="1">
    <location>
        <begin position="481"/>
        <end position="502"/>
    </location>
</feature>
<dbReference type="Gene3D" id="2.40.50.180">
    <property type="entry name" value="CheA-289, Domain 4"/>
    <property type="match status" value="3"/>
</dbReference>
<dbReference type="InterPro" id="IPR002545">
    <property type="entry name" value="CheW-lke_dom"/>
</dbReference>
<organism evidence="3 4">
    <name type="scientific">Marinitoga aeolica</name>
    <dbReference type="NCBI Taxonomy" id="2809031"/>
    <lineage>
        <taxon>Bacteria</taxon>
        <taxon>Thermotogati</taxon>
        <taxon>Thermotogota</taxon>
        <taxon>Thermotogae</taxon>
        <taxon>Petrotogales</taxon>
        <taxon>Petrotogaceae</taxon>
        <taxon>Marinitoga</taxon>
    </lineage>
</organism>
<evidence type="ECO:0000313" key="4">
    <source>
        <dbReference type="Proteomes" id="UP001232493"/>
    </source>
</evidence>